<dbReference type="Proteomes" id="UP001459277">
    <property type="component" value="Unassembled WGS sequence"/>
</dbReference>
<keyword evidence="2" id="KW-1185">Reference proteome</keyword>
<evidence type="ECO:0008006" key="3">
    <source>
        <dbReference type="Google" id="ProtNLM"/>
    </source>
</evidence>
<dbReference type="EMBL" id="JAZDWU010000010">
    <property type="protein sequence ID" value="KAK9988746.1"/>
    <property type="molecule type" value="Genomic_DNA"/>
</dbReference>
<dbReference type="AlphaFoldDB" id="A0AAW2BS95"/>
<comment type="caution">
    <text evidence="1">The sequence shown here is derived from an EMBL/GenBank/DDBJ whole genome shotgun (WGS) entry which is preliminary data.</text>
</comment>
<reference evidence="1 2" key="1">
    <citation type="submission" date="2024-01" db="EMBL/GenBank/DDBJ databases">
        <title>A telomere-to-telomere, gap-free genome of sweet tea (Lithocarpus litseifolius).</title>
        <authorList>
            <person name="Zhou J."/>
        </authorList>
    </citation>
    <scope>NUCLEOTIDE SEQUENCE [LARGE SCALE GENOMIC DNA]</scope>
    <source>
        <strain evidence="1">Zhou-2022a</strain>
        <tissue evidence="1">Leaf</tissue>
    </source>
</reference>
<evidence type="ECO:0000313" key="2">
    <source>
        <dbReference type="Proteomes" id="UP001459277"/>
    </source>
</evidence>
<accession>A0AAW2BS95</accession>
<proteinExistence type="predicted"/>
<protein>
    <recommendedName>
        <fullName evidence="3">RNase H type-1 domain-containing protein</fullName>
    </recommendedName>
</protein>
<organism evidence="1 2">
    <name type="scientific">Lithocarpus litseifolius</name>
    <dbReference type="NCBI Taxonomy" id="425828"/>
    <lineage>
        <taxon>Eukaryota</taxon>
        <taxon>Viridiplantae</taxon>
        <taxon>Streptophyta</taxon>
        <taxon>Embryophyta</taxon>
        <taxon>Tracheophyta</taxon>
        <taxon>Spermatophyta</taxon>
        <taxon>Magnoliopsida</taxon>
        <taxon>eudicotyledons</taxon>
        <taxon>Gunneridae</taxon>
        <taxon>Pentapetalae</taxon>
        <taxon>rosids</taxon>
        <taxon>fabids</taxon>
        <taxon>Fagales</taxon>
        <taxon>Fagaceae</taxon>
        <taxon>Lithocarpus</taxon>
    </lineage>
</organism>
<name>A0AAW2BS95_9ROSI</name>
<sequence length="181" mass="19932">MFIRYGVFDSLYRFSSLFFESVQGDSVFLAVNSSLVGAASGLLLEAVVDACLTANHHGFHSILFLSDSRGLVKTFNTRKASDRQTHSRLVDLNFLVQNGFLCHMILVPHLLLKSLCSVAKQAIQVLCKLKLPLSIAAVIYGSVAASYEFRHVDFSHVCQQGNCPAHLLAKHTLGIDDFQFG</sequence>
<gene>
    <name evidence="1" type="ORF">SO802_028985</name>
</gene>
<evidence type="ECO:0000313" key="1">
    <source>
        <dbReference type="EMBL" id="KAK9988746.1"/>
    </source>
</evidence>